<accession>A0ABW3GFH3</accession>
<evidence type="ECO:0008006" key="4">
    <source>
        <dbReference type="Google" id="ProtNLM"/>
    </source>
</evidence>
<name>A0ABW3GFH3_9PROT</name>
<gene>
    <name evidence="2" type="ORF">ACFQ1T_03485</name>
</gene>
<keyword evidence="1" id="KW-0732">Signal</keyword>
<reference evidence="3" key="1">
    <citation type="journal article" date="2019" name="Int. J. Syst. Evol. Microbiol.">
        <title>The Global Catalogue of Microorganisms (GCM) 10K type strain sequencing project: providing services to taxonomists for standard genome sequencing and annotation.</title>
        <authorList>
            <consortium name="The Broad Institute Genomics Platform"/>
            <consortium name="The Broad Institute Genome Sequencing Center for Infectious Disease"/>
            <person name="Wu L."/>
            <person name="Ma J."/>
        </authorList>
    </citation>
    <scope>NUCLEOTIDE SEQUENCE [LARGE SCALE GENOMIC DNA]</scope>
    <source>
        <strain evidence="3">CCUG 59685</strain>
    </source>
</reference>
<evidence type="ECO:0000313" key="3">
    <source>
        <dbReference type="Proteomes" id="UP001597106"/>
    </source>
</evidence>
<dbReference type="Proteomes" id="UP001597106">
    <property type="component" value="Unassembled WGS sequence"/>
</dbReference>
<protein>
    <recommendedName>
        <fullName evidence="4">IPTL-CTERM sorting domain-containing protein</fullName>
    </recommendedName>
</protein>
<evidence type="ECO:0000256" key="1">
    <source>
        <dbReference type="SAM" id="SignalP"/>
    </source>
</evidence>
<comment type="caution">
    <text evidence="2">The sequence shown here is derived from an EMBL/GenBank/DDBJ whole genome shotgun (WGS) entry which is preliminary data.</text>
</comment>
<feature type="chain" id="PRO_5045654353" description="IPTL-CTERM sorting domain-containing protein" evidence="1">
    <location>
        <begin position="21"/>
        <end position="221"/>
    </location>
</feature>
<dbReference type="EMBL" id="JBHTJW010000002">
    <property type="protein sequence ID" value="MFD0928837.1"/>
    <property type="molecule type" value="Genomic_DNA"/>
</dbReference>
<dbReference type="PROSITE" id="PS51257">
    <property type="entry name" value="PROKAR_LIPOPROTEIN"/>
    <property type="match status" value="1"/>
</dbReference>
<proteinExistence type="predicted"/>
<organism evidence="2 3">
    <name type="scientific">Methylophilus glucosoxydans</name>
    <dbReference type="NCBI Taxonomy" id="752553"/>
    <lineage>
        <taxon>Bacteria</taxon>
        <taxon>Pseudomonadati</taxon>
        <taxon>Pseudomonadota</taxon>
        <taxon>Betaproteobacteria</taxon>
        <taxon>Nitrosomonadales</taxon>
        <taxon>Methylophilaceae</taxon>
        <taxon>Methylophilus</taxon>
    </lineage>
</organism>
<dbReference type="RefSeq" id="WP_379073984.1">
    <property type="nucleotide sequence ID" value="NZ_JBHTJW010000002.1"/>
</dbReference>
<sequence length="221" mass="22681">MGRYAALFSLMAALPVAAHANTVINLASTSCSGALSISSLAGASLSCAGNLTLNGGWINSDDSIFIRADGDLLLENLNLNAPEISFSTIQGGIQVASTVSIKAVQNDGSGGGQIEINAGNNRLFPTTPIIHWQAFYPSFNAGGTVYFNMPSTHTSAPSGVIAVGGQVVIKPGGAIQISSSQISSPLINIPLTASVSAVPEANRAAMLWLGLGLLAFRRRLL</sequence>
<keyword evidence="3" id="KW-1185">Reference proteome</keyword>
<evidence type="ECO:0000313" key="2">
    <source>
        <dbReference type="EMBL" id="MFD0928837.1"/>
    </source>
</evidence>
<feature type="signal peptide" evidence="1">
    <location>
        <begin position="1"/>
        <end position="20"/>
    </location>
</feature>